<dbReference type="SMART" id="SM00406">
    <property type="entry name" value="IGv"/>
    <property type="match status" value="1"/>
</dbReference>
<protein>
    <recommendedName>
        <fullName evidence="2">Ig-like domain-containing protein</fullName>
    </recommendedName>
</protein>
<evidence type="ECO:0000313" key="3">
    <source>
        <dbReference type="Ensembl" id="ENSLLEP00000022670.1"/>
    </source>
</evidence>
<organism evidence="3 4">
    <name type="scientific">Leptobrachium leishanense</name>
    <name type="common">Leishan spiny toad</name>
    <dbReference type="NCBI Taxonomy" id="445787"/>
    <lineage>
        <taxon>Eukaryota</taxon>
        <taxon>Metazoa</taxon>
        <taxon>Chordata</taxon>
        <taxon>Craniata</taxon>
        <taxon>Vertebrata</taxon>
        <taxon>Euteleostomi</taxon>
        <taxon>Amphibia</taxon>
        <taxon>Batrachia</taxon>
        <taxon>Anura</taxon>
        <taxon>Pelobatoidea</taxon>
        <taxon>Megophryidae</taxon>
        <taxon>Leptobrachium</taxon>
    </lineage>
</organism>
<reference evidence="3" key="1">
    <citation type="submission" date="2025-08" db="UniProtKB">
        <authorList>
            <consortium name="Ensembl"/>
        </authorList>
    </citation>
    <scope>IDENTIFICATION</scope>
</reference>
<dbReference type="AlphaFoldDB" id="A0A8C5PH06"/>
<proteinExistence type="predicted"/>
<evidence type="ECO:0000256" key="1">
    <source>
        <dbReference type="SAM" id="SignalP"/>
    </source>
</evidence>
<dbReference type="Proteomes" id="UP000694569">
    <property type="component" value="Unplaced"/>
</dbReference>
<dbReference type="InterPro" id="IPR013106">
    <property type="entry name" value="Ig_V-set"/>
</dbReference>
<dbReference type="PANTHER" id="PTHR23267">
    <property type="entry name" value="IMMUNOGLOBULIN LIGHT CHAIN"/>
    <property type="match status" value="1"/>
</dbReference>
<evidence type="ECO:0000259" key="2">
    <source>
        <dbReference type="PROSITE" id="PS50835"/>
    </source>
</evidence>
<feature type="chain" id="PRO_5034450732" description="Ig-like domain-containing protein" evidence="1">
    <location>
        <begin position="20"/>
        <end position="128"/>
    </location>
</feature>
<name>A0A8C5PH06_9ANUR</name>
<feature type="domain" description="Ig-like" evidence="2">
    <location>
        <begin position="19"/>
        <end position="114"/>
    </location>
</feature>
<dbReference type="InterPro" id="IPR050150">
    <property type="entry name" value="IgV_Light_Chain"/>
</dbReference>
<reference evidence="3" key="2">
    <citation type="submission" date="2025-09" db="UniProtKB">
        <authorList>
            <consortium name="Ensembl"/>
        </authorList>
    </citation>
    <scope>IDENTIFICATION</scope>
</reference>
<feature type="signal peptide" evidence="1">
    <location>
        <begin position="1"/>
        <end position="19"/>
    </location>
</feature>
<accession>A0A8C5PH06</accession>
<sequence>MSWALFLLLFASHHSCSVAQFVVTQEATMSISSDKDVQLSCSRSGGTVTGHNYPSWHYQTPGGVPKIIVYSSSTSNQNAKPSWTTDPFTGTIIGGSAVLSIRRVQIDADGNYYCCLYAGNNIFHSDTS</sequence>
<dbReference type="Ensembl" id="ENSLLET00000023541.1">
    <property type="protein sequence ID" value="ENSLLEP00000022670.1"/>
    <property type="gene ID" value="ENSLLEG00000014387.1"/>
</dbReference>
<dbReference type="InterPro" id="IPR036179">
    <property type="entry name" value="Ig-like_dom_sf"/>
</dbReference>
<evidence type="ECO:0000313" key="4">
    <source>
        <dbReference type="Proteomes" id="UP000694569"/>
    </source>
</evidence>
<dbReference type="OrthoDB" id="8908372at2759"/>
<dbReference type="InterPro" id="IPR007110">
    <property type="entry name" value="Ig-like_dom"/>
</dbReference>
<dbReference type="GeneTree" id="ENSGT00940000162558"/>
<dbReference type="InterPro" id="IPR013783">
    <property type="entry name" value="Ig-like_fold"/>
</dbReference>
<dbReference type="PROSITE" id="PS50835">
    <property type="entry name" value="IG_LIKE"/>
    <property type="match status" value="1"/>
</dbReference>
<keyword evidence="1" id="KW-0732">Signal</keyword>
<dbReference type="Gene3D" id="2.60.40.10">
    <property type="entry name" value="Immunoglobulins"/>
    <property type="match status" value="1"/>
</dbReference>
<dbReference type="SUPFAM" id="SSF48726">
    <property type="entry name" value="Immunoglobulin"/>
    <property type="match status" value="1"/>
</dbReference>
<keyword evidence="4" id="KW-1185">Reference proteome</keyword>
<dbReference type="Pfam" id="PF07686">
    <property type="entry name" value="V-set"/>
    <property type="match status" value="1"/>
</dbReference>